<evidence type="ECO:0000256" key="5">
    <source>
        <dbReference type="ARBA" id="ARBA00022898"/>
    </source>
</evidence>
<keyword evidence="5" id="KW-0663">Pyridoxal phosphate</keyword>
<evidence type="ECO:0000256" key="4">
    <source>
        <dbReference type="ARBA" id="ARBA00022679"/>
    </source>
</evidence>
<dbReference type="InterPro" id="IPR005814">
    <property type="entry name" value="Aminotrans_3"/>
</dbReference>
<keyword evidence="4" id="KW-0808">Transferase</keyword>
<dbReference type="Gene3D" id="3.40.640.10">
    <property type="entry name" value="Type I PLP-dependent aspartate aminotransferase-like (Major domain)"/>
    <property type="match status" value="1"/>
</dbReference>
<reference evidence="6" key="1">
    <citation type="journal article" date="2014" name="Front. Microbiol.">
        <title>High frequency of phylogenetically diverse reductive dehalogenase-homologous genes in deep subseafloor sedimentary metagenomes.</title>
        <authorList>
            <person name="Kawai M."/>
            <person name="Futagami T."/>
            <person name="Toyoda A."/>
            <person name="Takaki Y."/>
            <person name="Nishi S."/>
            <person name="Hori S."/>
            <person name="Arai W."/>
            <person name="Tsubouchi T."/>
            <person name="Morono Y."/>
            <person name="Uchiyama I."/>
            <person name="Ito T."/>
            <person name="Fujiyama A."/>
            <person name="Inagaki F."/>
            <person name="Takami H."/>
        </authorList>
    </citation>
    <scope>NUCLEOTIDE SEQUENCE</scope>
    <source>
        <strain evidence="6">Expedition CK06-06</strain>
    </source>
</reference>
<comment type="similarity">
    <text evidence="2">Belongs to the class-III pyridoxal-phosphate-dependent aminotransferase family.</text>
</comment>
<dbReference type="Gene3D" id="3.90.1150.10">
    <property type="entry name" value="Aspartate Aminotransferase, domain 1"/>
    <property type="match status" value="1"/>
</dbReference>
<dbReference type="InterPro" id="IPR015424">
    <property type="entry name" value="PyrdxlP-dep_Trfase"/>
</dbReference>
<organism evidence="6">
    <name type="scientific">marine sediment metagenome</name>
    <dbReference type="NCBI Taxonomy" id="412755"/>
    <lineage>
        <taxon>unclassified sequences</taxon>
        <taxon>metagenomes</taxon>
        <taxon>ecological metagenomes</taxon>
    </lineage>
</organism>
<dbReference type="AlphaFoldDB" id="X1AQP9"/>
<dbReference type="PANTHER" id="PTHR43206">
    <property type="entry name" value="AMINOTRANSFERASE"/>
    <property type="match status" value="1"/>
</dbReference>
<comment type="cofactor">
    <cofactor evidence="1">
        <name>pyridoxal 5'-phosphate</name>
        <dbReference type="ChEBI" id="CHEBI:597326"/>
    </cofactor>
</comment>
<gene>
    <name evidence="6" type="ORF">S01H4_07503</name>
</gene>
<dbReference type="Pfam" id="PF00202">
    <property type="entry name" value="Aminotran_3"/>
    <property type="match status" value="1"/>
</dbReference>
<name>X1AQP9_9ZZZZ</name>
<evidence type="ECO:0000256" key="1">
    <source>
        <dbReference type="ARBA" id="ARBA00001933"/>
    </source>
</evidence>
<dbReference type="GO" id="GO:0008483">
    <property type="term" value="F:transaminase activity"/>
    <property type="evidence" value="ECO:0007669"/>
    <property type="project" value="UniProtKB-KW"/>
</dbReference>
<dbReference type="SUPFAM" id="SSF53383">
    <property type="entry name" value="PLP-dependent transferases"/>
    <property type="match status" value="1"/>
</dbReference>
<evidence type="ECO:0000256" key="2">
    <source>
        <dbReference type="ARBA" id="ARBA00008954"/>
    </source>
</evidence>
<evidence type="ECO:0000256" key="3">
    <source>
        <dbReference type="ARBA" id="ARBA00022576"/>
    </source>
</evidence>
<dbReference type="PANTHER" id="PTHR43206:SF2">
    <property type="entry name" value="4-AMINOBUTYRATE AMINOTRANSFERASE GABT"/>
    <property type="match status" value="1"/>
</dbReference>
<dbReference type="InterPro" id="IPR015421">
    <property type="entry name" value="PyrdxlP-dep_Trfase_major"/>
</dbReference>
<dbReference type="InterPro" id="IPR015422">
    <property type="entry name" value="PyrdxlP-dep_Trfase_small"/>
</dbReference>
<keyword evidence="3" id="KW-0032">Aminotransferase</keyword>
<comment type="caution">
    <text evidence="6">The sequence shown here is derived from an EMBL/GenBank/DDBJ whole genome shotgun (WGS) entry which is preliminary data.</text>
</comment>
<dbReference type="EMBL" id="BART01002461">
    <property type="protein sequence ID" value="GAG62211.1"/>
    <property type="molecule type" value="Genomic_DNA"/>
</dbReference>
<protein>
    <recommendedName>
        <fullName evidence="7">Aminotransferase class III-fold pyridoxal phosphate-dependent enzyme</fullName>
    </recommendedName>
</protein>
<proteinExistence type="inferred from homology"/>
<dbReference type="GO" id="GO:0030170">
    <property type="term" value="F:pyridoxal phosphate binding"/>
    <property type="evidence" value="ECO:0007669"/>
    <property type="project" value="InterPro"/>
</dbReference>
<evidence type="ECO:0008006" key="7">
    <source>
        <dbReference type="Google" id="ProtNLM"/>
    </source>
</evidence>
<dbReference type="GO" id="GO:0009450">
    <property type="term" value="P:gamma-aminobutyric acid catabolic process"/>
    <property type="evidence" value="ECO:0007669"/>
    <property type="project" value="TreeGrafter"/>
</dbReference>
<sequence length="145" mass="15752">MRENYAKVITEIPGENSKALESLGEKFVASGSMYSMYPIIAAKSQGAIITDVDGNEYIDFYAGVGAANLGNRNTEVINAVKKQLDKLVHTCFGAVMNEPFIRLAEKLAGITPGNFEKKIALFNSGSEAVDNAIKIVRAYTKRRAT</sequence>
<evidence type="ECO:0000313" key="6">
    <source>
        <dbReference type="EMBL" id="GAG62211.1"/>
    </source>
</evidence>
<dbReference type="GO" id="GO:0005829">
    <property type="term" value="C:cytosol"/>
    <property type="evidence" value="ECO:0007669"/>
    <property type="project" value="TreeGrafter"/>
</dbReference>
<accession>X1AQP9</accession>
<feature type="non-terminal residue" evidence="6">
    <location>
        <position position="145"/>
    </location>
</feature>